<accession>A0ACB8UDE7</accession>
<dbReference type="Proteomes" id="UP001055072">
    <property type="component" value="Unassembled WGS sequence"/>
</dbReference>
<dbReference type="EMBL" id="MU274904">
    <property type="protein sequence ID" value="KAI0092372.1"/>
    <property type="molecule type" value="Genomic_DNA"/>
</dbReference>
<comment type="caution">
    <text evidence="1">The sequence shown here is derived from an EMBL/GenBank/DDBJ whole genome shotgun (WGS) entry which is preliminary data.</text>
</comment>
<evidence type="ECO:0000313" key="2">
    <source>
        <dbReference type="Proteomes" id="UP001055072"/>
    </source>
</evidence>
<name>A0ACB8UDE7_9APHY</name>
<reference evidence="1" key="1">
    <citation type="journal article" date="2021" name="Environ. Microbiol.">
        <title>Gene family expansions and transcriptome signatures uncover fungal adaptations to wood decay.</title>
        <authorList>
            <person name="Hage H."/>
            <person name="Miyauchi S."/>
            <person name="Viragh M."/>
            <person name="Drula E."/>
            <person name="Min B."/>
            <person name="Chaduli D."/>
            <person name="Navarro D."/>
            <person name="Favel A."/>
            <person name="Norest M."/>
            <person name="Lesage-Meessen L."/>
            <person name="Balint B."/>
            <person name="Merenyi Z."/>
            <person name="de Eugenio L."/>
            <person name="Morin E."/>
            <person name="Martinez A.T."/>
            <person name="Baldrian P."/>
            <person name="Stursova M."/>
            <person name="Martinez M.J."/>
            <person name="Novotny C."/>
            <person name="Magnuson J.K."/>
            <person name="Spatafora J.W."/>
            <person name="Maurice S."/>
            <person name="Pangilinan J."/>
            <person name="Andreopoulos W."/>
            <person name="LaButti K."/>
            <person name="Hundley H."/>
            <person name="Na H."/>
            <person name="Kuo A."/>
            <person name="Barry K."/>
            <person name="Lipzen A."/>
            <person name="Henrissat B."/>
            <person name="Riley R."/>
            <person name="Ahrendt S."/>
            <person name="Nagy L.G."/>
            <person name="Grigoriev I.V."/>
            <person name="Martin F."/>
            <person name="Rosso M.N."/>
        </authorList>
    </citation>
    <scope>NUCLEOTIDE SEQUENCE</scope>
    <source>
        <strain evidence="1">CBS 384.51</strain>
    </source>
</reference>
<evidence type="ECO:0000313" key="1">
    <source>
        <dbReference type="EMBL" id="KAI0092372.1"/>
    </source>
</evidence>
<sequence>MSLPTNPQQLFTAISQTRASSYASGAAVAFFAYDTVLSFGDEIEYIWSLPHKEHNALCCIALTNDLEPHTSRIRELRMQYDAAPNILGLVASEHSAPSLECLAIMDVDFVGYGPLEIERLCIWEAPRLHTLHIGGCSGWFGAPFSTLRHLIIRN</sequence>
<organism evidence="1 2">
    <name type="scientific">Irpex rosettiformis</name>
    <dbReference type="NCBI Taxonomy" id="378272"/>
    <lineage>
        <taxon>Eukaryota</taxon>
        <taxon>Fungi</taxon>
        <taxon>Dikarya</taxon>
        <taxon>Basidiomycota</taxon>
        <taxon>Agaricomycotina</taxon>
        <taxon>Agaricomycetes</taxon>
        <taxon>Polyporales</taxon>
        <taxon>Irpicaceae</taxon>
        <taxon>Irpex</taxon>
    </lineage>
</organism>
<keyword evidence="2" id="KW-1185">Reference proteome</keyword>
<gene>
    <name evidence="1" type="ORF">BDY19DRAFT_991080</name>
</gene>
<proteinExistence type="predicted"/>
<protein>
    <submittedName>
        <fullName evidence="1">Uncharacterized protein</fullName>
    </submittedName>
</protein>